<protein>
    <submittedName>
        <fullName evidence="2">Uncharacterized protein</fullName>
    </submittedName>
</protein>
<name>A0A9N8EK76_9STRA</name>
<organism evidence="2 3">
    <name type="scientific">Seminavis robusta</name>
    <dbReference type="NCBI Taxonomy" id="568900"/>
    <lineage>
        <taxon>Eukaryota</taxon>
        <taxon>Sar</taxon>
        <taxon>Stramenopiles</taxon>
        <taxon>Ochrophyta</taxon>
        <taxon>Bacillariophyta</taxon>
        <taxon>Bacillariophyceae</taxon>
        <taxon>Bacillariophycidae</taxon>
        <taxon>Naviculales</taxon>
        <taxon>Naviculaceae</taxon>
        <taxon>Seminavis</taxon>
    </lineage>
</organism>
<feature type="region of interest" description="Disordered" evidence="1">
    <location>
        <begin position="84"/>
        <end position="141"/>
    </location>
</feature>
<feature type="compositionally biased region" description="Low complexity" evidence="1">
    <location>
        <begin position="86"/>
        <end position="99"/>
    </location>
</feature>
<evidence type="ECO:0000256" key="1">
    <source>
        <dbReference type="SAM" id="MobiDB-lite"/>
    </source>
</evidence>
<feature type="region of interest" description="Disordered" evidence="1">
    <location>
        <begin position="203"/>
        <end position="239"/>
    </location>
</feature>
<feature type="compositionally biased region" description="Polar residues" evidence="1">
    <location>
        <begin position="160"/>
        <end position="169"/>
    </location>
</feature>
<dbReference type="AlphaFoldDB" id="A0A9N8EK76"/>
<feature type="compositionally biased region" description="Low complexity" evidence="1">
    <location>
        <begin position="211"/>
        <end position="224"/>
    </location>
</feature>
<evidence type="ECO:0000313" key="2">
    <source>
        <dbReference type="EMBL" id="CAB9520786.1"/>
    </source>
</evidence>
<feature type="region of interest" description="Disordered" evidence="1">
    <location>
        <begin position="160"/>
        <end position="191"/>
    </location>
</feature>
<gene>
    <name evidence="2" type="ORF">SEMRO_1134_G244970.1</name>
</gene>
<comment type="caution">
    <text evidence="2">The sequence shown here is derived from an EMBL/GenBank/DDBJ whole genome shotgun (WGS) entry which is preliminary data.</text>
</comment>
<accession>A0A9N8EK76</accession>
<feature type="compositionally biased region" description="Polar residues" evidence="1">
    <location>
        <begin position="119"/>
        <end position="141"/>
    </location>
</feature>
<dbReference type="EMBL" id="CAICTM010001132">
    <property type="protein sequence ID" value="CAB9520786.1"/>
    <property type="molecule type" value="Genomic_DNA"/>
</dbReference>
<dbReference type="Proteomes" id="UP001153069">
    <property type="component" value="Unassembled WGS sequence"/>
</dbReference>
<feature type="compositionally biased region" description="Low complexity" evidence="1">
    <location>
        <begin position="343"/>
        <end position="360"/>
    </location>
</feature>
<proteinExistence type="predicted"/>
<feature type="region of interest" description="Disordered" evidence="1">
    <location>
        <begin position="319"/>
        <end position="370"/>
    </location>
</feature>
<feature type="compositionally biased region" description="Polar residues" evidence="1">
    <location>
        <begin position="321"/>
        <end position="342"/>
    </location>
</feature>
<sequence>MIRPDLPLEQQHPPAHHSPAVAVAISGKEQEETIEEDDDYDVRLGHSRIATTLLDGHIPKKRPRMSTSLDIRDDRPFFVFEHEFPQSSNKMESSSSQQQQHDDDDDSSCGWSLRPLAPTPNSSTTAADPPQQQALFGHNNTDNTCMWTSNHHSMERWRSMSSFSSTITERSTEPRETLDGSSSGSSTQPQPVLHVEQPLGYANNSQQQHHTPTSTNTGTTSTTSSRRKNRAPQQLSSDVEQLTARLDHWCSINNTHMTRALQRRNNIYTPEHHKSALYNPQEEYDYSHFRLSKQIRKLQCQNAKQEVMRAMIMKQQHGMDENTSPMSSAASNGGPSTPTISNTTTLFASTSPTATTTTDKATADVVMGDN</sequence>
<reference evidence="2" key="1">
    <citation type="submission" date="2020-06" db="EMBL/GenBank/DDBJ databases">
        <authorList>
            <consortium name="Plant Systems Biology data submission"/>
        </authorList>
    </citation>
    <scope>NUCLEOTIDE SEQUENCE</scope>
    <source>
        <strain evidence="2">D6</strain>
    </source>
</reference>
<keyword evidence="3" id="KW-1185">Reference proteome</keyword>
<evidence type="ECO:0000313" key="3">
    <source>
        <dbReference type="Proteomes" id="UP001153069"/>
    </source>
</evidence>